<name>A0A151IF36_9HYME</name>
<reference evidence="1 2" key="1">
    <citation type="submission" date="2016-03" db="EMBL/GenBank/DDBJ databases">
        <title>Cyphomyrmex costatus WGS genome.</title>
        <authorList>
            <person name="Nygaard S."/>
            <person name="Hu H."/>
            <person name="Boomsma J."/>
            <person name="Zhang G."/>
        </authorList>
    </citation>
    <scope>NUCLEOTIDE SEQUENCE [LARGE SCALE GENOMIC DNA]</scope>
    <source>
        <strain evidence="1">MS0001</strain>
        <tissue evidence="1">Whole body</tissue>
    </source>
</reference>
<proteinExistence type="predicted"/>
<organism evidence="1 2">
    <name type="scientific">Cyphomyrmex costatus</name>
    <dbReference type="NCBI Taxonomy" id="456900"/>
    <lineage>
        <taxon>Eukaryota</taxon>
        <taxon>Metazoa</taxon>
        <taxon>Ecdysozoa</taxon>
        <taxon>Arthropoda</taxon>
        <taxon>Hexapoda</taxon>
        <taxon>Insecta</taxon>
        <taxon>Pterygota</taxon>
        <taxon>Neoptera</taxon>
        <taxon>Endopterygota</taxon>
        <taxon>Hymenoptera</taxon>
        <taxon>Apocrita</taxon>
        <taxon>Aculeata</taxon>
        <taxon>Formicoidea</taxon>
        <taxon>Formicidae</taxon>
        <taxon>Myrmicinae</taxon>
        <taxon>Cyphomyrmex</taxon>
    </lineage>
</organism>
<gene>
    <name evidence="1" type="ORF">ALC62_09752</name>
</gene>
<sequence length="151" mass="17620">MLLGVLVVAVAKKKRCSKKRYWVSPLLQKRFEHGFYNALLPTLRLEDLRFNNYFRMSASEFEDLLMIVGPRLQKMYIVRKPISAAERLSVTLSPRVLPQLSLAFQPSNQLAEMQDYYCKATFAFRHSNDLRKCKAANSITCEERSLIERKQ</sequence>
<protein>
    <submittedName>
        <fullName evidence="1">Uncharacterized protein</fullName>
    </submittedName>
</protein>
<dbReference type="Proteomes" id="UP000078542">
    <property type="component" value="Unassembled WGS sequence"/>
</dbReference>
<evidence type="ECO:0000313" key="2">
    <source>
        <dbReference type="Proteomes" id="UP000078542"/>
    </source>
</evidence>
<evidence type="ECO:0000313" key="1">
    <source>
        <dbReference type="EMBL" id="KYM99500.1"/>
    </source>
</evidence>
<keyword evidence="2" id="KW-1185">Reference proteome</keyword>
<accession>A0A151IF36</accession>
<dbReference type="AlphaFoldDB" id="A0A151IF36"/>
<dbReference type="EMBL" id="KQ977820">
    <property type="protein sequence ID" value="KYM99500.1"/>
    <property type="molecule type" value="Genomic_DNA"/>
</dbReference>
<dbReference type="STRING" id="456900.A0A151IF36"/>